<proteinExistence type="predicted"/>
<accession>A0A9P6MCU8</accession>
<feature type="region of interest" description="Disordered" evidence="1">
    <location>
        <begin position="1"/>
        <end position="27"/>
    </location>
</feature>
<organism evidence="2 3">
    <name type="scientific">Entomortierella chlamydospora</name>
    <dbReference type="NCBI Taxonomy" id="101097"/>
    <lineage>
        <taxon>Eukaryota</taxon>
        <taxon>Fungi</taxon>
        <taxon>Fungi incertae sedis</taxon>
        <taxon>Mucoromycota</taxon>
        <taxon>Mortierellomycotina</taxon>
        <taxon>Mortierellomycetes</taxon>
        <taxon>Mortierellales</taxon>
        <taxon>Mortierellaceae</taxon>
        <taxon>Entomortierella</taxon>
    </lineage>
</organism>
<name>A0A9P6MCU8_9FUNG</name>
<feature type="non-terminal residue" evidence="2">
    <location>
        <position position="83"/>
    </location>
</feature>
<sequence length="83" mass="8471">MPATPSKAKAATATTSAAATSVEGKTTETVTGTSTTVVTTVEETVATLEVTNESSVLEVSEVDITTSVTVSARELPIFKNPLI</sequence>
<evidence type="ECO:0000256" key="1">
    <source>
        <dbReference type="SAM" id="MobiDB-lite"/>
    </source>
</evidence>
<comment type="caution">
    <text evidence="2">The sequence shown here is derived from an EMBL/GenBank/DDBJ whole genome shotgun (WGS) entry which is preliminary data.</text>
</comment>
<protein>
    <submittedName>
        <fullName evidence="2">Uncharacterized protein</fullName>
    </submittedName>
</protein>
<dbReference type="EMBL" id="JAAAID010004772">
    <property type="protein sequence ID" value="KAF9992202.1"/>
    <property type="molecule type" value="Genomic_DNA"/>
</dbReference>
<reference evidence="2" key="1">
    <citation type="journal article" date="2020" name="Fungal Divers.">
        <title>Resolving the Mortierellaceae phylogeny through synthesis of multi-gene phylogenetics and phylogenomics.</title>
        <authorList>
            <person name="Vandepol N."/>
            <person name="Liber J."/>
            <person name="Desiro A."/>
            <person name="Na H."/>
            <person name="Kennedy M."/>
            <person name="Barry K."/>
            <person name="Grigoriev I.V."/>
            <person name="Miller A.N."/>
            <person name="O'Donnell K."/>
            <person name="Stajich J.E."/>
            <person name="Bonito G."/>
        </authorList>
    </citation>
    <scope>NUCLEOTIDE SEQUENCE</scope>
    <source>
        <strain evidence="2">NRRL 2769</strain>
    </source>
</reference>
<dbReference type="Proteomes" id="UP000703661">
    <property type="component" value="Unassembled WGS sequence"/>
</dbReference>
<evidence type="ECO:0000313" key="3">
    <source>
        <dbReference type="Proteomes" id="UP000703661"/>
    </source>
</evidence>
<evidence type="ECO:0000313" key="2">
    <source>
        <dbReference type="EMBL" id="KAF9992202.1"/>
    </source>
</evidence>
<gene>
    <name evidence="2" type="ORF">BGZ80_008659</name>
</gene>
<dbReference type="AlphaFoldDB" id="A0A9P6MCU8"/>
<keyword evidence="3" id="KW-1185">Reference proteome</keyword>